<dbReference type="EMBL" id="CP036349">
    <property type="protein sequence ID" value="QDV72685.1"/>
    <property type="molecule type" value="Genomic_DNA"/>
</dbReference>
<keyword evidence="3" id="KW-0969">Cilium</keyword>
<dbReference type="GO" id="GO:0044780">
    <property type="term" value="P:bacterial-type flagellum assembly"/>
    <property type="evidence" value="ECO:0007669"/>
    <property type="project" value="InterPro"/>
</dbReference>
<feature type="signal peptide" evidence="1">
    <location>
        <begin position="1"/>
        <end position="19"/>
    </location>
</feature>
<reference evidence="3 4" key="1">
    <citation type="submission" date="2019-02" db="EMBL/GenBank/DDBJ databases">
        <title>Deep-cultivation of Planctomycetes and their phenomic and genomic characterization uncovers novel biology.</title>
        <authorList>
            <person name="Wiegand S."/>
            <person name="Jogler M."/>
            <person name="Boedeker C."/>
            <person name="Pinto D."/>
            <person name="Vollmers J."/>
            <person name="Rivas-Marin E."/>
            <person name="Kohn T."/>
            <person name="Peeters S.H."/>
            <person name="Heuer A."/>
            <person name="Rast P."/>
            <person name="Oberbeckmann S."/>
            <person name="Bunk B."/>
            <person name="Jeske O."/>
            <person name="Meyerdierks A."/>
            <person name="Storesund J.E."/>
            <person name="Kallscheuer N."/>
            <person name="Luecker S."/>
            <person name="Lage O.M."/>
            <person name="Pohl T."/>
            <person name="Merkel B.J."/>
            <person name="Hornburger P."/>
            <person name="Mueller R.-W."/>
            <person name="Bruemmer F."/>
            <person name="Labrenz M."/>
            <person name="Spormann A.M."/>
            <person name="Op den Camp H."/>
            <person name="Overmann J."/>
            <person name="Amann R."/>
            <person name="Jetten M.S.M."/>
            <person name="Mascher T."/>
            <person name="Medema M.H."/>
            <person name="Devos D.P."/>
            <person name="Kaster A.-K."/>
            <person name="Ovreas L."/>
            <person name="Rohde M."/>
            <person name="Galperin M.Y."/>
            <person name="Jogler C."/>
        </authorList>
    </citation>
    <scope>NUCLEOTIDE SEQUENCE [LARGE SCALE GENOMIC DNA]</scope>
    <source>
        <strain evidence="3 4">Spa11</strain>
    </source>
</reference>
<evidence type="ECO:0000313" key="3">
    <source>
        <dbReference type="EMBL" id="QDV72685.1"/>
    </source>
</evidence>
<dbReference type="Proteomes" id="UP000316426">
    <property type="component" value="Chromosome"/>
</dbReference>
<dbReference type="KEGG" id="bmei:Spa11_08660"/>
<dbReference type="NCBIfam" id="TIGR03170">
    <property type="entry name" value="flgA_cterm"/>
    <property type="match status" value="1"/>
</dbReference>
<name>A0A518K4J8_9BACT</name>
<keyword evidence="3" id="KW-0966">Cell projection</keyword>
<evidence type="ECO:0000259" key="2">
    <source>
        <dbReference type="Pfam" id="PF13144"/>
    </source>
</evidence>
<dbReference type="PANTHER" id="PTHR36307">
    <property type="entry name" value="FLAGELLA BASAL BODY P-RING FORMATION PROTEIN FLGA"/>
    <property type="match status" value="1"/>
</dbReference>
<keyword evidence="1" id="KW-0732">Signal</keyword>
<dbReference type="RefSeq" id="WP_145108377.1">
    <property type="nucleotide sequence ID" value="NZ_CP036349.1"/>
</dbReference>
<accession>A0A518K4J8</accession>
<keyword evidence="3" id="KW-0282">Flagellum</keyword>
<sequence precursor="true">MRFALVILITFAASLTATAADITLREEAAAVPGVLVRLGDVATIRGVGAEVLAEAPLMPSPAPGTSQHLSAGAVRDLLKAQGVDPGRHEFRGAYRIQVTTPLGKSAPAFGDAATSAAPAPLGDSSMAFRVRTGAAVPMTATDVIRQASPRQSKTVEDAIKAAIQQTLDGRRQAGEPRLAVRSVEVTSTTVNELLEKIGQPLTAAIASTSGPQAGPLQCKVWPAEGLADEPYLILADLVEQPMRAVATTPLSRGALVTASAVRLEPTPLEEIGRSGAVGFASLEEAISKETTRPIRVGEVYSDLNTAPPLMVRKNDVVKVVSGGGGVMVTMHMNATQDGRTGDLIVVKTIDGDERFAARVVGPRRLSVLAGGPVQLGGLQ</sequence>
<feature type="domain" description="Flagella basal body P-ring formation protein FlgA SAF" evidence="2">
    <location>
        <begin position="244"/>
        <end position="365"/>
    </location>
</feature>
<dbReference type="Pfam" id="PF13144">
    <property type="entry name" value="ChapFlgA"/>
    <property type="match status" value="1"/>
</dbReference>
<dbReference type="CDD" id="cd11614">
    <property type="entry name" value="SAF_CpaB_FlgA_like"/>
    <property type="match status" value="1"/>
</dbReference>
<evidence type="ECO:0000256" key="1">
    <source>
        <dbReference type="SAM" id="SignalP"/>
    </source>
</evidence>
<dbReference type="Gene3D" id="2.30.30.760">
    <property type="match status" value="1"/>
</dbReference>
<protein>
    <submittedName>
        <fullName evidence="3">Flagellar basal body P-ring biosynthesis protein FlgA</fullName>
    </submittedName>
</protein>
<dbReference type="PANTHER" id="PTHR36307:SF1">
    <property type="entry name" value="FLAGELLA BASAL BODY P-RING FORMATION PROTEIN FLGA"/>
    <property type="match status" value="1"/>
</dbReference>
<feature type="chain" id="PRO_5021953546" evidence="1">
    <location>
        <begin position="20"/>
        <end position="379"/>
    </location>
</feature>
<proteinExistence type="predicted"/>
<evidence type="ECO:0000313" key="4">
    <source>
        <dbReference type="Proteomes" id="UP000316426"/>
    </source>
</evidence>
<organism evidence="3 4">
    <name type="scientific">Botrimarina mediterranea</name>
    <dbReference type="NCBI Taxonomy" id="2528022"/>
    <lineage>
        <taxon>Bacteria</taxon>
        <taxon>Pseudomonadati</taxon>
        <taxon>Planctomycetota</taxon>
        <taxon>Planctomycetia</taxon>
        <taxon>Pirellulales</taxon>
        <taxon>Lacipirellulaceae</taxon>
        <taxon>Botrimarina</taxon>
    </lineage>
</organism>
<dbReference type="InterPro" id="IPR017585">
    <property type="entry name" value="SAF_FlgA"/>
</dbReference>
<dbReference type="AlphaFoldDB" id="A0A518K4J8"/>
<keyword evidence="4" id="KW-1185">Reference proteome</keyword>
<dbReference type="InterPro" id="IPR039246">
    <property type="entry name" value="Flagellar_FlgA"/>
</dbReference>
<gene>
    <name evidence="3" type="ORF">Spa11_08660</name>
</gene>